<dbReference type="EMBL" id="LT960612">
    <property type="protein sequence ID" value="SON51617.1"/>
    <property type="molecule type" value="Genomic_DNA"/>
</dbReference>
<dbReference type="AlphaFoldDB" id="A0A2N8ZI95"/>
<protein>
    <submittedName>
        <fullName evidence="2">Uncharacterized protein</fullName>
    </submittedName>
</protein>
<feature type="region of interest" description="Disordered" evidence="1">
    <location>
        <begin position="1"/>
        <end position="41"/>
    </location>
</feature>
<accession>A0A2N8ZI95</accession>
<evidence type="ECO:0000313" key="3">
    <source>
        <dbReference type="Proteomes" id="UP000235828"/>
    </source>
</evidence>
<gene>
    <name evidence="2" type="ORF">VTAP4600_B0006</name>
</gene>
<sequence>MLLGEDEQGISAPIVHHALSPRKTSVSRDTNQPKNHIEKIH</sequence>
<name>A0A2N8ZI95_9VIBR</name>
<feature type="compositionally biased region" description="Polar residues" evidence="1">
    <location>
        <begin position="22"/>
        <end position="34"/>
    </location>
</feature>
<evidence type="ECO:0000313" key="2">
    <source>
        <dbReference type="EMBL" id="SON51617.1"/>
    </source>
</evidence>
<dbReference type="KEGG" id="vta:B0006"/>
<dbReference type="Proteomes" id="UP000235828">
    <property type="component" value="Chromosome B"/>
</dbReference>
<proteinExistence type="predicted"/>
<evidence type="ECO:0000256" key="1">
    <source>
        <dbReference type="SAM" id="MobiDB-lite"/>
    </source>
</evidence>
<organism evidence="2 3">
    <name type="scientific">Vibrio tapetis subsp. tapetis</name>
    <dbReference type="NCBI Taxonomy" id="1671868"/>
    <lineage>
        <taxon>Bacteria</taxon>
        <taxon>Pseudomonadati</taxon>
        <taxon>Pseudomonadota</taxon>
        <taxon>Gammaproteobacteria</taxon>
        <taxon>Vibrionales</taxon>
        <taxon>Vibrionaceae</taxon>
        <taxon>Vibrio</taxon>
    </lineage>
</organism>
<reference evidence="2 3" key="1">
    <citation type="submission" date="2017-10" db="EMBL/GenBank/DDBJ databases">
        <authorList>
            <person name="Banno H."/>
            <person name="Chua N.-H."/>
        </authorList>
    </citation>
    <scope>NUCLEOTIDE SEQUENCE [LARGE SCALE GENOMIC DNA]</scope>
    <source>
        <strain evidence="2">Vibrio tapetis CECT4600</strain>
    </source>
</reference>
<keyword evidence="3" id="KW-1185">Reference proteome</keyword>